<dbReference type="Gene3D" id="3.30.70.1520">
    <property type="entry name" value="Heterotetrameric sarcosine oxidase"/>
    <property type="match status" value="1"/>
</dbReference>
<reference evidence="1 2" key="1">
    <citation type="submission" date="2018-03" db="EMBL/GenBank/DDBJ databases">
        <title>Rhodobacter veldkampii.</title>
        <authorList>
            <person name="Meyer T.E."/>
            <person name="Miller S."/>
            <person name="Lodha T."/>
            <person name="Gandham S."/>
            <person name="Chintalapati S."/>
            <person name="Chintalapati V.R."/>
        </authorList>
    </citation>
    <scope>NUCLEOTIDE SEQUENCE [LARGE SCALE GENOMIC DNA]</scope>
    <source>
        <strain evidence="1 2">DSM 11550</strain>
    </source>
</reference>
<dbReference type="SUPFAM" id="SSF103025">
    <property type="entry name" value="Folate-binding domain"/>
    <property type="match status" value="1"/>
</dbReference>
<dbReference type="Pfam" id="PF04268">
    <property type="entry name" value="SoxG"/>
    <property type="match status" value="1"/>
</dbReference>
<evidence type="ECO:0000313" key="1">
    <source>
        <dbReference type="EMBL" id="PTE16947.1"/>
    </source>
</evidence>
<dbReference type="RefSeq" id="WP_107325558.1">
    <property type="nucleotide sequence ID" value="NZ_NHSP01000048.1"/>
</dbReference>
<dbReference type="Proteomes" id="UP000241899">
    <property type="component" value="Unassembled WGS sequence"/>
</dbReference>
<keyword evidence="2" id="KW-1185">Reference proteome</keyword>
<proteinExistence type="predicted"/>
<accession>A0A2T4JGN6</accession>
<dbReference type="InterPro" id="IPR027266">
    <property type="entry name" value="TrmE/GcvT-like"/>
</dbReference>
<dbReference type="EMBL" id="PZKF01000028">
    <property type="protein sequence ID" value="PTE16947.1"/>
    <property type="molecule type" value="Genomic_DNA"/>
</dbReference>
<protein>
    <submittedName>
        <fullName evidence="1">Sarcosine oxidase subunit gamma</fullName>
    </submittedName>
</protein>
<dbReference type="AlphaFoldDB" id="A0A2T4JGN6"/>
<gene>
    <name evidence="1" type="ORF">C5F46_11830</name>
</gene>
<evidence type="ECO:0000313" key="2">
    <source>
        <dbReference type="Proteomes" id="UP000241899"/>
    </source>
</evidence>
<organism evidence="1 2">
    <name type="scientific">Phaeovulum veldkampii DSM 11550</name>
    <dbReference type="NCBI Taxonomy" id="1185920"/>
    <lineage>
        <taxon>Bacteria</taxon>
        <taxon>Pseudomonadati</taxon>
        <taxon>Pseudomonadota</taxon>
        <taxon>Alphaproteobacteria</taxon>
        <taxon>Rhodobacterales</taxon>
        <taxon>Paracoccaceae</taxon>
        <taxon>Phaeovulum</taxon>
    </lineage>
</organism>
<comment type="caution">
    <text evidence="1">The sequence shown here is derived from an EMBL/GenBank/DDBJ whole genome shotgun (WGS) entry which is preliminary data.</text>
</comment>
<dbReference type="OrthoDB" id="9814782at2"/>
<dbReference type="InterPro" id="IPR007375">
    <property type="entry name" value="SoxG"/>
</dbReference>
<name>A0A2T4JGN6_9RHOB</name>
<sequence length="186" mass="19434">MSDATSALQGARTDGFARIEAAGPVGMITLRADLGAARVAKAVKAVTGCAMPGRRRIVTAGDKAVGWMSSDEVLILLPHAEAPGAVAVLSAALARDHALVAEVSDARALFRIGGAKADQVLMKLCPVDFARMERDELRRTRAAQVAVAIWRSGDDEISLICFRSVAGYVAGILEHSARTGSELLPG</sequence>
<dbReference type="Gene3D" id="3.30.1360.120">
    <property type="entry name" value="Probable tRNA modification gtpase trme, domain 1"/>
    <property type="match status" value="1"/>
</dbReference>